<name>A0AAW8J765_9GAMM</name>
<dbReference type="Gene3D" id="3.30.870.10">
    <property type="entry name" value="Endonuclease Chain A"/>
    <property type="match status" value="2"/>
</dbReference>
<dbReference type="InterPro" id="IPR025202">
    <property type="entry name" value="PLD-like_dom"/>
</dbReference>
<dbReference type="SUPFAM" id="SSF56024">
    <property type="entry name" value="Phospholipase D/nuclease"/>
    <property type="match status" value="2"/>
</dbReference>
<evidence type="ECO:0000259" key="1">
    <source>
        <dbReference type="PROSITE" id="PS50035"/>
    </source>
</evidence>
<protein>
    <submittedName>
        <fullName evidence="2">Phospholipase D family protein</fullName>
    </submittedName>
</protein>
<dbReference type="GO" id="GO:0030572">
    <property type="term" value="F:phosphatidyltransferase activity"/>
    <property type="evidence" value="ECO:0007669"/>
    <property type="project" value="UniProtKB-ARBA"/>
</dbReference>
<gene>
    <name evidence="2" type="ORF">RFH47_09045</name>
</gene>
<comment type="caution">
    <text evidence="2">The sequence shown here is derived from an EMBL/GenBank/DDBJ whole genome shotgun (WGS) entry which is preliminary data.</text>
</comment>
<dbReference type="PANTHER" id="PTHR21248:SF12">
    <property type="entry name" value="CARDIOLIPIN SYNTHASE C"/>
    <property type="match status" value="1"/>
</dbReference>
<evidence type="ECO:0000313" key="2">
    <source>
        <dbReference type="EMBL" id="MDQ8935877.1"/>
    </source>
</evidence>
<dbReference type="RefSeq" id="WP_308981451.1">
    <property type="nucleotide sequence ID" value="NZ_JAVIDL010000014.1"/>
</dbReference>
<dbReference type="Pfam" id="PF13091">
    <property type="entry name" value="PLDc_2"/>
    <property type="match status" value="2"/>
</dbReference>
<reference evidence="2" key="1">
    <citation type="submission" date="2023-08" db="EMBL/GenBank/DDBJ databases">
        <title>Emergence of clinically-relevant ST2 carbapenem-resistant Acinetobacter baumannii strains in hospital sewages in Zhejiang, East of China.</title>
        <authorList>
            <person name="Kaichao C."/>
            <person name="Zhang R."/>
        </authorList>
    </citation>
    <scope>NUCLEOTIDE SEQUENCE</scope>
    <source>
        <strain evidence="2">M-RB-37</strain>
    </source>
</reference>
<sequence length="493" mass="57368">MNQSPVVEAQLKINFHHWLQNPNSETKLQLGQTAYLVLEDAFRSIAARIYLIRKAQYYIDLQYYIWANDFIGNLMLSELLQAADRNVKIRLLIDDQNGRRLDPQLQALLQHTNIQIKLYNPYKFRKLRIFDYIFRAKKINRRMHNKLIIADGTIAVTGGRNISGEYFDASQSFQFTDTDVLFLGQVMNQANQNFLLFWNHSLSVDLQHYLPTGNAQDLVKLREEFEFYSQKNKQTENKVEAEHNTLVGKIKNSQFNWANTEFLADIPDKTLNKVATEQLLYTQLINKMGKAHQELDLISAYFVPTASGLNYLCQLPKQNVQVRILTNAFVANDVALVHAFYQKYRYDLLKSGIKLYEFKPYIERNDRTWYEIMTGNVIPAKVKSKSSLHSKLINIDNMTFIGSFNFDPRSAHLNTEVGLLIQSEQLQQDISTNLDQSLSKIAYQLKLNEQDDIVWLEHQSNGVVIEHAVDPGSTRFQRFMMHSVSYLPIEWMM</sequence>
<dbReference type="CDD" id="cd09111">
    <property type="entry name" value="PLDc_ymdC_like_1"/>
    <property type="match status" value="1"/>
</dbReference>
<dbReference type="PANTHER" id="PTHR21248">
    <property type="entry name" value="CARDIOLIPIN SYNTHASE"/>
    <property type="match status" value="1"/>
</dbReference>
<dbReference type="GO" id="GO:0032049">
    <property type="term" value="P:cardiolipin biosynthetic process"/>
    <property type="evidence" value="ECO:0007669"/>
    <property type="project" value="UniProtKB-ARBA"/>
</dbReference>
<evidence type="ECO:0000313" key="3">
    <source>
        <dbReference type="Proteomes" id="UP001243844"/>
    </source>
</evidence>
<dbReference type="EMBL" id="JAVIDL010000014">
    <property type="protein sequence ID" value="MDQ8935877.1"/>
    <property type="molecule type" value="Genomic_DNA"/>
</dbReference>
<accession>A0AAW8J765</accession>
<dbReference type="SMART" id="SM00155">
    <property type="entry name" value="PLDc"/>
    <property type="match status" value="2"/>
</dbReference>
<dbReference type="CDD" id="cd09113">
    <property type="entry name" value="PLDc_ymdC_like_2"/>
    <property type="match status" value="1"/>
</dbReference>
<dbReference type="Proteomes" id="UP001243844">
    <property type="component" value="Unassembled WGS sequence"/>
</dbReference>
<feature type="domain" description="PLD phosphodiesterase" evidence="1">
    <location>
        <begin position="384"/>
        <end position="410"/>
    </location>
</feature>
<proteinExistence type="predicted"/>
<feature type="domain" description="PLD phosphodiesterase" evidence="1">
    <location>
        <begin position="139"/>
        <end position="166"/>
    </location>
</feature>
<dbReference type="AlphaFoldDB" id="A0AAW8J765"/>
<dbReference type="InterPro" id="IPR001736">
    <property type="entry name" value="PLipase_D/transphosphatidylase"/>
</dbReference>
<organism evidence="2 3">
    <name type="scientific">Acinetobacter rudis</name>
    <dbReference type="NCBI Taxonomy" id="632955"/>
    <lineage>
        <taxon>Bacteria</taxon>
        <taxon>Pseudomonadati</taxon>
        <taxon>Pseudomonadota</taxon>
        <taxon>Gammaproteobacteria</taxon>
        <taxon>Moraxellales</taxon>
        <taxon>Moraxellaceae</taxon>
        <taxon>Acinetobacter</taxon>
    </lineage>
</organism>
<dbReference type="PROSITE" id="PS50035">
    <property type="entry name" value="PLD"/>
    <property type="match status" value="2"/>
</dbReference>